<evidence type="ECO:0000313" key="2">
    <source>
        <dbReference type="EMBL" id="KAK5836587.1"/>
    </source>
</evidence>
<dbReference type="InterPro" id="IPR004332">
    <property type="entry name" value="Transposase_MuDR"/>
</dbReference>
<feature type="domain" description="Transposase MuDR plant" evidence="1">
    <location>
        <begin position="88"/>
        <end position="150"/>
    </location>
</feature>
<gene>
    <name evidence="2" type="ORF">PVK06_012381</name>
</gene>
<evidence type="ECO:0000259" key="1">
    <source>
        <dbReference type="Pfam" id="PF03108"/>
    </source>
</evidence>
<accession>A0ABR0QCB1</accession>
<protein>
    <recommendedName>
        <fullName evidence="1">Transposase MuDR plant domain-containing protein</fullName>
    </recommendedName>
</protein>
<reference evidence="2 3" key="1">
    <citation type="submission" date="2023-03" db="EMBL/GenBank/DDBJ databases">
        <title>WGS of Gossypium arboreum.</title>
        <authorList>
            <person name="Yu D."/>
        </authorList>
    </citation>
    <scope>NUCLEOTIDE SEQUENCE [LARGE SCALE GENOMIC DNA]</scope>
    <source>
        <tissue evidence="2">Leaf</tissue>
    </source>
</reference>
<proteinExistence type="predicted"/>
<sequence>MRVRIIVTFKAENQKRLVGAKDLELVVNLSGLQRDRTKEINGEGIGDETNYIRSDDVGCYDLDSNGELVCRKNRKIFFNECSVKPRFEIGMIFESPNQFKEALAAYVVHHRYDFKLARNEKFRTRAKWKAQWCLWMIHIAKDNEDRCFKVKTFDSEHTCSIIFKNKRTNYKFIRKHFLSKSKIIPRLKLFEMQRLAKGELKVELNKNVYQRARSWAI</sequence>
<dbReference type="PANTHER" id="PTHR31973">
    <property type="entry name" value="POLYPROTEIN, PUTATIVE-RELATED"/>
    <property type="match status" value="1"/>
</dbReference>
<comment type="caution">
    <text evidence="2">The sequence shown here is derived from an EMBL/GenBank/DDBJ whole genome shotgun (WGS) entry which is preliminary data.</text>
</comment>
<evidence type="ECO:0000313" key="3">
    <source>
        <dbReference type="Proteomes" id="UP001358586"/>
    </source>
</evidence>
<name>A0ABR0QCB1_GOSAR</name>
<dbReference type="PANTHER" id="PTHR31973:SF187">
    <property type="entry name" value="MUTATOR TRANSPOSASE MUDRA PROTEIN"/>
    <property type="match status" value="1"/>
</dbReference>
<dbReference type="Pfam" id="PF03108">
    <property type="entry name" value="DBD_Tnp_Mut"/>
    <property type="match status" value="1"/>
</dbReference>
<dbReference type="Proteomes" id="UP001358586">
    <property type="component" value="Chromosome 4"/>
</dbReference>
<organism evidence="2 3">
    <name type="scientific">Gossypium arboreum</name>
    <name type="common">Tree cotton</name>
    <name type="synonym">Gossypium nanking</name>
    <dbReference type="NCBI Taxonomy" id="29729"/>
    <lineage>
        <taxon>Eukaryota</taxon>
        <taxon>Viridiplantae</taxon>
        <taxon>Streptophyta</taxon>
        <taxon>Embryophyta</taxon>
        <taxon>Tracheophyta</taxon>
        <taxon>Spermatophyta</taxon>
        <taxon>Magnoliopsida</taxon>
        <taxon>eudicotyledons</taxon>
        <taxon>Gunneridae</taxon>
        <taxon>Pentapetalae</taxon>
        <taxon>rosids</taxon>
        <taxon>malvids</taxon>
        <taxon>Malvales</taxon>
        <taxon>Malvaceae</taxon>
        <taxon>Malvoideae</taxon>
        <taxon>Gossypium</taxon>
    </lineage>
</organism>
<dbReference type="EMBL" id="JARKNE010000004">
    <property type="protein sequence ID" value="KAK5836587.1"/>
    <property type="molecule type" value="Genomic_DNA"/>
</dbReference>
<keyword evidence="3" id="KW-1185">Reference proteome</keyword>